<name>A0A5B7HZ79_PORTR</name>
<dbReference type="EMBL" id="VSRR010038066">
    <property type="protein sequence ID" value="MPC74018.1"/>
    <property type="molecule type" value="Genomic_DNA"/>
</dbReference>
<evidence type="ECO:0000313" key="2">
    <source>
        <dbReference type="Proteomes" id="UP000324222"/>
    </source>
</evidence>
<comment type="caution">
    <text evidence="1">The sequence shown here is derived from an EMBL/GenBank/DDBJ whole genome shotgun (WGS) entry which is preliminary data.</text>
</comment>
<keyword evidence="2" id="KW-1185">Reference proteome</keyword>
<dbReference type="AlphaFoldDB" id="A0A5B7HZ79"/>
<reference evidence="1 2" key="1">
    <citation type="submission" date="2019-05" db="EMBL/GenBank/DDBJ databases">
        <title>Another draft genome of Portunus trituberculatus and its Hox gene families provides insights of decapod evolution.</title>
        <authorList>
            <person name="Jeong J.-H."/>
            <person name="Song I."/>
            <person name="Kim S."/>
            <person name="Choi T."/>
            <person name="Kim D."/>
            <person name="Ryu S."/>
            <person name="Kim W."/>
        </authorList>
    </citation>
    <scope>NUCLEOTIDE SEQUENCE [LARGE SCALE GENOMIC DNA]</scope>
    <source>
        <tissue evidence="1">Muscle</tissue>
    </source>
</reference>
<protein>
    <submittedName>
        <fullName evidence="1">Uncharacterized protein</fullName>
    </submittedName>
</protein>
<dbReference type="Proteomes" id="UP000324222">
    <property type="component" value="Unassembled WGS sequence"/>
</dbReference>
<sequence>MSMEPPNTGIGVGAGMGWGHGGGGAMLLSSSVQGYSTTLTDLEAAGGEAGQCHYQDLLLRGL</sequence>
<proteinExistence type="predicted"/>
<gene>
    <name evidence="1" type="ORF">E2C01_068364</name>
</gene>
<evidence type="ECO:0000313" key="1">
    <source>
        <dbReference type="EMBL" id="MPC74018.1"/>
    </source>
</evidence>
<organism evidence="1 2">
    <name type="scientific">Portunus trituberculatus</name>
    <name type="common">Swimming crab</name>
    <name type="synonym">Neptunus trituberculatus</name>
    <dbReference type="NCBI Taxonomy" id="210409"/>
    <lineage>
        <taxon>Eukaryota</taxon>
        <taxon>Metazoa</taxon>
        <taxon>Ecdysozoa</taxon>
        <taxon>Arthropoda</taxon>
        <taxon>Crustacea</taxon>
        <taxon>Multicrustacea</taxon>
        <taxon>Malacostraca</taxon>
        <taxon>Eumalacostraca</taxon>
        <taxon>Eucarida</taxon>
        <taxon>Decapoda</taxon>
        <taxon>Pleocyemata</taxon>
        <taxon>Brachyura</taxon>
        <taxon>Eubrachyura</taxon>
        <taxon>Portunoidea</taxon>
        <taxon>Portunidae</taxon>
        <taxon>Portuninae</taxon>
        <taxon>Portunus</taxon>
    </lineage>
</organism>
<accession>A0A5B7HZ79</accession>